<evidence type="ECO:0000256" key="2">
    <source>
        <dbReference type="ARBA" id="ARBA00022695"/>
    </source>
</evidence>
<proteinExistence type="predicted"/>
<evidence type="ECO:0000256" key="6">
    <source>
        <dbReference type="ARBA" id="ARBA00022918"/>
    </source>
</evidence>
<evidence type="ECO:0000256" key="7">
    <source>
        <dbReference type="ARBA" id="ARBA00039658"/>
    </source>
</evidence>
<gene>
    <name evidence="10" type="ORF">H4Q32_030349</name>
</gene>
<evidence type="ECO:0000313" key="10">
    <source>
        <dbReference type="EMBL" id="KAI2657341.1"/>
    </source>
</evidence>
<evidence type="ECO:0000259" key="8">
    <source>
        <dbReference type="Pfam" id="PF17917"/>
    </source>
</evidence>
<keyword evidence="3" id="KW-0540">Nuclease</keyword>
<evidence type="ECO:0000313" key="11">
    <source>
        <dbReference type="Proteomes" id="UP000830375"/>
    </source>
</evidence>
<dbReference type="Pfam" id="PF17917">
    <property type="entry name" value="RT_RNaseH"/>
    <property type="match status" value="1"/>
</dbReference>
<dbReference type="InterPro" id="IPR041588">
    <property type="entry name" value="Integrase_H2C2"/>
</dbReference>
<keyword evidence="1" id="KW-0808">Transferase</keyword>
<dbReference type="SUPFAM" id="SSF56672">
    <property type="entry name" value="DNA/RNA polymerases"/>
    <property type="match status" value="1"/>
</dbReference>
<keyword evidence="2" id="KW-0548">Nucleotidyltransferase</keyword>
<dbReference type="EMBL" id="JACTAM010000014">
    <property type="protein sequence ID" value="KAI2657341.1"/>
    <property type="molecule type" value="Genomic_DNA"/>
</dbReference>
<dbReference type="PANTHER" id="PTHR37984">
    <property type="entry name" value="PROTEIN CBG26694"/>
    <property type="match status" value="1"/>
</dbReference>
<sequence>MLAPDLSVFLPLDSRHYEYIITVEVDATTPVVEAVLSQAVSEPPLLHPCAFFSWKLSPAEQTYDVGNCELLAIKLALEKWHHWLEGATHQFTIITDHKNLQYLFNFKITYRPGSKNVKADALSRQFSIDSPTEPEPIIPPDLIVSPIIWDIDKNIRNTTLQEPALPEYPEGKIYVPHSQSQTLLGTAHKSLCSGHLGSRRTLLLLQTRYWWPSMHRDITRYVQSCSVCAMSNSPRQLPAGKLVSLWRLPNNCSSKYSVILVSRKRLCRTGVLNSSPMSGKHSSSYWVSLLISLLVTIHRQWPD</sequence>
<evidence type="ECO:0000256" key="3">
    <source>
        <dbReference type="ARBA" id="ARBA00022722"/>
    </source>
</evidence>
<keyword evidence="6" id="KW-0695">RNA-directed DNA polymerase</keyword>
<evidence type="ECO:0000259" key="9">
    <source>
        <dbReference type="Pfam" id="PF17921"/>
    </source>
</evidence>
<evidence type="ECO:0000256" key="1">
    <source>
        <dbReference type="ARBA" id="ARBA00022679"/>
    </source>
</evidence>
<accession>A0ABQ8M565</accession>
<dbReference type="Proteomes" id="UP000830375">
    <property type="component" value="Unassembled WGS sequence"/>
</dbReference>
<dbReference type="Pfam" id="PF17921">
    <property type="entry name" value="Integrase_H2C2"/>
    <property type="match status" value="1"/>
</dbReference>
<dbReference type="CDD" id="cd09274">
    <property type="entry name" value="RNase_HI_RT_Ty3"/>
    <property type="match status" value="1"/>
</dbReference>
<keyword evidence="5" id="KW-0378">Hydrolase</keyword>
<protein>
    <recommendedName>
        <fullName evidence="7">Gypsy retrotransposon integrase-like protein 1</fullName>
    </recommendedName>
</protein>
<dbReference type="Gene3D" id="1.10.340.70">
    <property type="match status" value="1"/>
</dbReference>
<feature type="domain" description="Reverse transcriptase RNase H-like" evidence="8">
    <location>
        <begin position="21"/>
        <end position="107"/>
    </location>
</feature>
<dbReference type="InterPro" id="IPR043502">
    <property type="entry name" value="DNA/RNA_pol_sf"/>
</dbReference>
<dbReference type="PANTHER" id="PTHR37984:SF5">
    <property type="entry name" value="PROTEIN NYNRIN-LIKE"/>
    <property type="match status" value="1"/>
</dbReference>
<dbReference type="InterPro" id="IPR041373">
    <property type="entry name" value="RT_RNaseH"/>
</dbReference>
<reference evidence="10 11" key="1">
    <citation type="submission" date="2022-01" db="EMBL/GenBank/DDBJ databases">
        <title>A high-quality chromosome-level genome assembly of rohu carp, Labeo rohita.</title>
        <authorList>
            <person name="Arick M.A. II"/>
            <person name="Hsu C.-Y."/>
            <person name="Magbanua Z."/>
            <person name="Pechanova O."/>
            <person name="Grover C."/>
            <person name="Miller E."/>
            <person name="Thrash A."/>
            <person name="Ezzel L."/>
            <person name="Alam S."/>
            <person name="Benzie J."/>
            <person name="Hamilton M."/>
            <person name="Karsi A."/>
            <person name="Lawrence M.L."/>
            <person name="Peterson D.G."/>
        </authorList>
    </citation>
    <scope>NUCLEOTIDE SEQUENCE [LARGE SCALE GENOMIC DNA]</scope>
    <source>
        <strain evidence="11">BAU-BD-2019</strain>
        <tissue evidence="10">Blood</tissue>
    </source>
</reference>
<comment type="caution">
    <text evidence="10">The sequence shown here is derived from an EMBL/GenBank/DDBJ whole genome shotgun (WGS) entry which is preliminary data.</text>
</comment>
<feature type="domain" description="Integrase zinc-binding" evidence="9">
    <location>
        <begin position="175"/>
        <end position="233"/>
    </location>
</feature>
<keyword evidence="4" id="KW-0255">Endonuclease</keyword>
<dbReference type="InterPro" id="IPR050951">
    <property type="entry name" value="Retrovirus_Pol_polyprotein"/>
</dbReference>
<name>A0ABQ8M565_LABRO</name>
<organism evidence="10 11">
    <name type="scientific">Labeo rohita</name>
    <name type="common">Indian major carp</name>
    <name type="synonym">Cyprinus rohita</name>
    <dbReference type="NCBI Taxonomy" id="84645"/>
    <lineage>
        <taxon>Eukaryota</taxon>
        <taxon>Metazoa</taxon>
        <taxon>Chordata</taxon>
        <taxon>Craniata</taxon>
        <taxon>Vertebrata</taxon>
        <taxon>Euteleostomi</taxon>
        <taxon>Actinopterygii</taxon>
        <taxon>Neopterygii</taxon>
        <taxon>Teleostei</taxon>
        <taxon>Ostariophysi</taxon>
        <taxon>Cypriniformes</taxon>
        <taxon>Cyprinidae</taxon>
        <taxon>Labeoninae</taxon>
        <taxon>Labeonini</taxon>
        <taxon>Labeo</taxon>
    </lineage>
</organism>
<evidence type="ECO:0000256" key="4">
    <source>
        <dbReference type="ARBA" id="ARBA00022759"/>
    </source>
</evidence>
<evidence type="ECO:0000256" key="5">
    <source>
        <dbReference type="ARBA" id="ARBA00022801"/>
    </source>
</evidence>
<keyword evidence="11" id="KW-1185">Reference proteome</keyword>